<dbReference type="InterPro" id="IPR000757">
    <property type="entry name" value="Beta-glucanase-like"/>
</dbReference>
<organism evidence="4 5">
    <name type="scientific">Candidatus Paraprevotella stercoravium</name>
    <dbReference type="NCBI Taxonomy" id="2838725"/>
    <lineage>
        <taxon>Bacteria</taxon>
        <taxon>Pseudomonadati</taxon>
        <taxon>Bacteroidota</taxon>
        <taxon>Bacteroidia</taxon>
        <taxon>Bacteroidales</taxon>
        <taxon>Prevotellaceae</taxon>
        <taxon>Paraprevotella</taxon>
    </lineage>
</organism>
<dbReference type="Pfam" id="PF00722">
    <property type="entry name" value="Glyco_hydro_16"/>
    <property type="match status" value="1"/>
</dbReference>
<evidence type="ECO:0000313" key="5">
    <source>
        <dbReference type="Proteomes" id="UP000823865"/>
    </source>
</evidence>
<dbReference type="AlphaFoldDB" id="A0A9E2LE58"/>
<dbReference type="InterPro" id="IPR013320">
    <property type="entry name" value="ConA-like_dom_sf"/>
</dbReference>
<name>A0A9E2LE58_9BACT</name>
<dbReference type="PANTHER" id="PTHR10963">
    <property type="entry name" value="GLYCOSYL HYDROLASE-RELATED"/>
    <property type="match status" value="1"/>
</dbReference>
<evidence type="ECO:0000313" key="4">
    <source>
        <dbReference type="EMBL" id="MBU3854762.1"/>
    </source>
</evidence>
<accession>A0A9E2LE58</accession>
<protein>
    <submittedName>
        <fullName evidence="4">Glycoside hydrolase family 16 protein</fullName>
    </submittedName>
</protein>
<feature type="signal peptide" evidence="2">
    <location>
        <begin position="1"/>
        <end position="24"/>
    </location>
</feature>
<sequence>MRKSVIHISLLFGAGLLLASPLSAQRTDSLMQEGYQLVWQDEFDKDGKPDPKNWTYEQGFVRNKELQWYQPQNAEVRDGVLVITGKKEKVRNSAYQAESNSWQKNRPYAEYTSSSVISKGLREFQYGYFEVLARIPAAQGSWPAIWLLGSKKDYGWPSCGEIDIMEFYPRKGHALLHANACWGDDKGGSVWDSAAVPYAEFTQQDSLWATRFHVWAMEWTDKKIDLYLDDRLMNTIDLTKTVNGKHGNYENPFHKPMYLLLNLAMGATGGRIDENALPMRYEVDYVRVYQKK</sequence>
<dbReference type="PROSITE" id="PS51762">
    <property type="entry name" value="GH16_2"/>
    <property type="match status" value="1"/>
</dbReference>
<dbReference type="GO" id="GO:0004553">
    <property type="term" value="F:hydrolase activity, hydrolyzing O-glycosyl compounds"/>
    <property type="evidence" value="ECO:0007669"/>
    <property type="project" value="InterPro"/>
</dbReference>
<dbReference type="Proteomes" id="UP000823865">
    <property type="component" value="Unassembled WGS sequence"/>
</dbReference>
<dbReference type="InterPro" id="IPR050546">
    <property type="entry name" value="Glycosyl_Hydrlase_16"/>
</dbReference>
<evidence type="ECO:0000256" key="1">
    <source>
        <dbReference type="ARBA" id="ARBA00006865"/>
    </source>
</evidence>
<dbReference type="CDD" id="cd08023">
    <property type="entry name" value="GH16_laminarinase_like"/>
    <property type="match status" value="1"/>
</dbReference>
<dbReference type="Gene3D" id="2.60.120.200">
    <property type="match status" value="1"/>
</dbReference>
<reference evidence="4" key="1">
    <citation type="journal article" date="2021" name="PeerJ">
        <title>Extensive microbial diversity within the chicken gut microbiome revealed by metagenomics and culture.</title>
        <authorList>
            <person name="Gilroy R."/>
            <person name="Ravi A."/>
            <person name="Getino M."/>
            <person name="Pursley I."/>
            <person name="Horton D.L."/>
            <person name="Alikhan N.F."/>
            <person name="Baker D."/>
            <person name="Gharbi K."/>
            <person name="Hall N."/>
            <person name="Watson M."/>
            <person name="Adriaenssens E.M."/>
            <person name="Foster-Nyarko E."/>
            <person name="Jarju S."/>
            <person name="Secka A."/>
            <person name="Antonio M."/>
            <person name="Oren A."/>
            <person name="Chaudhuri R.R."/>
            <person name="La Ragione R."/>
            <person name="Hildebrand F."/>
            <person name="Pallen M.J."/>
        </authorList>
    </citation>
    <scope>NUCLEOTIDE SEQUENCE</scope>
    <source>
        <strain evidence="4">G3-2149</strain>
    </source>
</reference>
<feature type="domain" description="GH16" evidence="3">
    <location>
        <begin position="28"/>
        <end position="292"/>
    </location>
</feature>
<dbReference type="SUPFAM" id="SSF49899">
    <property type="entry name" value="Concanavalin A-like lectins/glucanases"/>
    <property type="match status" value="1"/>
</dbReference>
<proteinExistence type="inferred from homology"/>
<evidence type="ECO:0000256" key="2">
    <source>
        <dbReference type="SAM" id="SignalP"/>
    </source>
</evidence>
<keyword evidence="4" id="KW-0378">Hydrolase</keyword>
<reference evidence="4" key="2">
    <citation type="submission" date="2021-04" db="EMBL/GenBank/DDBJ databases">
        <authorList>
            <person name="Gilroy R."/>
        </authorList>
    </citation>
    <scope>NUCLEOTIDE SEQUENCE</scope>
    <source>
        <strain evidence="4">G3-2149</strain>
    </source>
</reference>
<dbReference type="EMBL" id="JAHLFU010000280">
    <property type="protein sequence ID" value="MBU3854762.1"/>
    <property type="molecule type" value="Genomic_DNA"/>
</dbReference>
<dbReference type="GO" id="GO:0005975">
    <property type="term" value="P:carbohydrate metabolic process"/>
    <property type="evidence" value="ECO:0007669"/>
    <property type="project" value="InterPro"/>
</dbReference>
<evidence type="ECO:0000259" key="3">
    <source>
        <dbReference type="PROSITE" id="PS51762"/>
    </source>
</evidence>
<gene>
    <name evidence="4" type="ORF">H9789_13305</name>
</gene>
<feature type="chain" id="PRO_5039615003" evidence="2">
    <location>
        <begin position="25"/>
        <end position="292"/>
    </location>
</feature>
<dbReference type="PANTHER" id="PTHR10963:SF55">
    <property type="entry name" value="GLYCOSIDE HYDROLASE FAMILY 16 PROTEIN"/>
    <property type="match status" value="1"/>
</dbReference>
<comment type="caution">
    <text evidence="4">The sequence shown here is derived from an EMBL/GenBank/DDBJ whole genome shotgun (WGS) entry which is preliminary data.</text>
</comment>
<comment type="similarity">
    <text evidence="1">Belongs to the glycosyl hydrolase 16 family.</text>
</comment>
<keyword evidence="2" id="KW-0732">Signal</keyword>